<reference evidence="1 2" key="1">
    <citation type="submission" date="2017-07" db="EMBL/GenBank/DDBJ databases">
        <title>Draft Genome Sequences of Select Purple Nonsulfur Bacteria.</title>
        <authorList>
            <person name="Lasarre B."/>
            <person name="Mckinlay J.B."/>
        </authorList>
    </citation>
    <scope>NUCLEOTIDE SEQUENCE [LARGE SCALE GENOMIC DNA]</scope>
    <source>
        <strain evidence="1 2">DSM 5909</strain>
    </source>
</reference>
<proteinExistence type="predicted"/>
<accession>A0A327KCM5</accession>
<keyword evidence="2" id="KW-1185">Reference proteome</keyword>
<name>A0A327KCM5_9BRAD</name>
<organism evidence="1 2">
    <name type="scientific">Rhodoplanes roseus</name>
    <dbReference type="NCBI Taxonomy" id="29409"/>
    <lineage>
        <taxon>Bacteria</taxon>
        <taxon>Pseudomonadati</taxon>
        <taxon>Pseudomonadota</taxon>
        <taxon>Alphaproteobacteria</taxon>
        <taxon>Hyphomicrobiales</taxon>
        <taxon>Nitrobacteraceae</taxon>
        <taxon>Rhodoplanes</taxon>
    </lineage>
</organism>
<gene>
    <name evidence="1" type="ORF">CH341_30290</name>
</gene>
<evidence type="ECO:0000313" key="1">
    <source>
        <dbReference type="EMBL" id="RAI36539.1"/>
    </source>
</evidence>
<evidence type="ECO:0000313" key="2">
    <source>
        <dbReference type="Proteomes" id="UP000249130"/>
    </source>
</evidence>
<dbReference type="AlphaFoldDB" id="A0A327KCM5"/>
<sequence length="70" mass="7580">MAIGADPPIVGPRRSLGVFDRDCEARGDPVEEPKQSATIASGGFFSIVTILRSRNRFANTATIRTTMLRS</sequence>
<protein>
    <submittedName>
        <fullName evidence="1">Uncharacterized protein</fullName>
    </submittedName>
</protein>
<comment type="caution">
    <text evidence="1">The sequence shown here is derived from an EMBL/GenBank/DDBJ whole genome shotgun (WGS) entry which is preliminary data.</text>
</comment>
<dbReference type="EMBL" id="NPEX01000487">
    <property type="protein sequence ID" value="RAI36539.1"/>
    <property type="molecule type" value="Genomic_DNA"/>
</dbReference>
<dbReference type="RefSeq" id="WP_111423298.1">
    <property type="nucleotide sequence ID" value="NZ_NPEX01000487.1"/>
</dbReference>
<dbReference type="Proteomes" id="UP000249130">
    <property type="component" value="Unassembled WGS sequence"/>
</dbReference>